<accession>A0A3E4US31</accession>
<dbReference type="SUPFAM" id="SSF82679">
    <property type="entry name" value="N-utilization substance G protein NusG, N-terminal domain"/>
    <property type="match status" value="1"/>
</dbReference>
<name>A0A3E4US31_BACSE</name>
<evidence type="ECO:0000313" key="3">
    <source>
        <dbReference type="EMBL" id="RGM15024.1"/>
    </source>
</evidence>
<dbReference type="Proteomes" id="UP000261223">
    <property type="component" value="Unassembled WGS sequence"/>
</dbReference>
<comment type="caution">
    <text evidence="3">The sequence shown here is derived from an EMBL/GenBank/DDBJ whole genome shotgun (WGS) entry which is preliminary data.</text>
</comment>
<protein>
    <recommendedName>
        <fullName evidence="2">NusG-like N-terminal domain-containing protein</fullName>
    </recommendedName>
</protein>
<dbReference type="InterPro" id="IPR006645">
    <property type="entry name" value="NGN-like_dom"/>
</dbReference>
<feature type="domain" description="NusG-like N-terminal" evidence="2">
    <location>
        <begin position="17"/>
        <end position="80"/>
    </location>
</feature>
<evidence type="ECO:0000259" key="2">
    <source>
        <dbReference type="Pfam" id="PF02357"/>
    </source>
</evidence>
<evidence type="ECO:0000313" key="4">
    <source>
        <dbReference type="Proteomes" id="UP000261223"/>
    </source>
</evidence>
<dbReference type="Gene3D" id="3.30.70.940">
    <property type="entry name" value="NusG, N-terminal domain"/>
    <property type="match status" value="1"/>
</dbReference>
<dbReference type="AlphaFoldDB" id="A0A3E4US31"/>
<proteinExistence type="predicted"/>
<gene>
    <name evidence="3" type="ORF">DXC34_03930</name>
</gene>
<organism evidence="3 4">
    <name type="scientific">Bacteroides stercoris</name>
    <dbReference type="NCBI Taxonomy" id="46506"/>
    <lineage>
        <taxon>Bacteria</taxon>
        <taxon>Pseudomonadati</taxon>
        <taxon>Bacteroidota</taxon>
        <taxon>Bacteroidia</taxon>
        <taxon>Bacteroidales</taxon>
        <taxon>Bacteroidaceae</taxon>
        <taxon>Bacteroides</taxon>
    </lineage>
</organism>
<reference evidence="3 4" key="1">
    <citation type="submission" date="2018-08" db="EMBL/GenBank/DDBJ databases">
        <title>A genome reference for cultivated species of the human gut microbiota.</title>
        <authorList>
            <person name="Zou Y."/>
            <person name="Xue W."/>
            <person name="Luo G."/>
        </authorList>
    </citation>
    <scope>NUCLEOTIDE SEQUENCE [LARGE SCALE GENOMIC DNA]</scope>
    <source>
        <strain evidence="3 4">TF03-6</strain>
    </source>
</reference>
<dbReference type="Pfam" id="PF02357">
    <property type="entry name" value="NusG"/>
    <property type="match status" value="1"/>
</dbReference>
<dbReference type="EMBL" id="QSSV01000004">
    <property type="protein sequence ID" value="RGM15024.1"/>
    <property type="molecule type" value="Genomic_DNA"/>
</dbReference>
<dbReference type="GO" id="GO:0006354">
    <property type="term" value="P:DNA-templated transcription elongation"/>
    <property type="evidence" value="ECO:0007669"/>
    <property type="project" value="InterPro"/>
</dbReference>
<sequence length="116" mass="12965">MEKSKQSNMMANNDMSRWCVLYTAPKSERKLVQRLHAAGYMAFCPMQIVFKKWKGQAKEVFAPLFPGCVFVEEAAGVESFVVSQGGVSFLLDAEGQKLFVCADKAELPAKFVHLLK</sequence>
<evidence type="ECO:0000256" key="1">
    <source>
        <dbReference type="ARBA" id="ARBA00023163"/>
    </source>
</evidence>
<keyword evidence="1" id="KW-0804">Transcription</keyword>
<dbReference type="InterPro" id="IPR036735">
    <property type="entry name" value="NGN_dom_sf"/>
</dbReference>
<dbReference type="CDD" id="cd09895">
    <property type="entry name" value="NGN_SP_UpxY"/>
    <property type="match status" value="1"/>
</dbReference>